<evidence type="ECO:0000313" key="1">
    <source>
        <dbReference type="EMBL" id="JAE10830.1"/>
    </source>
</evidence>
<dbReference type="AlphaFoldDB" id="A0A0A9FCR0"/>
<organism evidence="1">
    <name type="scientific">Arundo donax</name>
    <name type="common">Giant reed</name>
    <name type="synonym">Donax arundinaceus</name>
    <dbReference type="NCBI Taxonomy" id="35708"/>
    <lineage>
        <taxon>Eukaryota</taxon>
        <taxon>Viridiplantae</taxon>
        <taxon>Streptophyta</taxon>
        <taxon>Embryophyta</taxon>
        <taxon>Tracheophyta</taxon>
        <taxon>Spermatophyta</taxon>
        <taxon>Magnoliopsida</taxon>
        <taxon>Liliopsida</taxon>
        <taxon>Poales</taxon>
        <taxon>Poaceae</taxon>
        <taxon>PACMAD clade</taxon>
        <taxon>Arundinoideae</taxon>
        <taxon>Arundineae</taxon>
        <taxon>Arundo</taxon>
    </lineage>
</organism>
<dbReference type="EMBL" id="GBRH01187066">
    <property type="protein sequence ID" value="JAE10830.1"/>
    <property type="molecule type" value="Transcribed_RNA"/>
</dbReference>
<proteinExistence type="predicted"/>
<accession>A0A0A9FCR0</accession>
<name>A0A0A9FCR0_ARUDO</name>
<protein>
    <submittedName>
        <fullName evidence="1">Uncharacterized protein</fullName>
    </submittedName>
</protein>
<reference evidence="1" key="2">
    <citation type="journal article" date="2015" name="Data Brief">
        <title>Shoot transcriptome of the giant reed, Arundo donax.</title>
        <authorList>
            <person name="Barrero R.A."/>
            <person name="Guerrero F.D."/>
            <person name="Moolhuijzen P."/>
            <person name="Goolsby J.A."/>
            <person name="Tidwell J."/>
            <person name="Bellgard S.E."/>
            <person name="Bellgard M.I."/>
        </authorList>
    </citation>
    <scope>NUCLEOTIDE SEQUENCE</scope>
    <source>
        <tissue evidence="1">Shoot tissue taken approximately 20 cm above the soil surface</tissue>
    </source>
</reference>
<reference evidence="1" key="1">
    <citation type="submission" date="2014-09" db="EMBL/GenBank/DDBJ databases">
        <authorList>
            <person name="Magalhaes I.L.F."/>
            <person name="Oliveira U."/>
            <person name="Santos F.R."/>
            <person name="Vidigal T.H.D.A."/>
            <person name="Brescovit A.D."/>
            <person name="Santos A.J."/>
        </authorList>
    </citation>
    <scope>NUCLEOTIDE SEQUENCE</scope>
    <source>
        <tissue evidence="1">Shoot tissue taken approximately 20 cm above the soil surface</tissue>
    </source>
</reference>
<sequence length="55" mass="6368">MYIGVMNNHLLLVSKFYVSYIIPSGFSILRLSSCTSFPYRSSCIIHYLDLDYVIL</sequence>